<dbReference type="AlphaFoldDB" id="A0A9P4IPF4"/>
<dbReference type="Proteomes" id="UP000799772">
    <property type="component" value="Unassembled WGS sequence"/>
</dbReference>
<proteinExistence type="predicted"/>
<feature type="transmembrane region" description="Helical" evidence="1">
    <location>
        <begin position="78"/>
        <end position="99"/>
    </location>
</feature>
<reference evidence="2" key="1">
    <citation type="journal article" date="2020" name="Stud. Mycol.">
        <title>101 Dothideomycetes genomes: a test case for predicting lifestyles and emergence of pathogens.</title>
        <authorList>
            <person name="Haridas S."/>
            <person name="Albert R."/>
            <person name="Binder M."/>
            <person name="Bloem J."/>
            <person name="Labutti K."/>
            <person name="Salamov A."/>
            <person name="Andreopoulos B."/>
            <person name="Baker S."/>
            <person name="Barry K."/>
            <person name="Bills G."/>
            <person name="Bluhm B."/>
            <person name="Cannon C."/>
            <person name="Castanera R."/>
            <person name="Culley D."/>
            <person name="Daum C."/>
            <person name="Ezra D."/>
            <person name="Gonzalez J."/>
            <person name="Henrissat B."/>
            <person name="Kuo A."/>
            <person name="Liang C."/>
            <person name="Lipzen A."/>
            <person name="Lutzoni F."/>
            <person name="Magnuson J."/>
            <person name="Mondo S."/>
            <person name="Nolan M."/>
            <person name="Ohm R."/>
            <person name="Pangilinan J."/>
            <person name="Park H.-J."/>
            <person name="Ramirez L."/>
            <person name="Alfaro M."/>
            <person name="Sun H."/>
            <person name="Tritt A."/>
            <person name="Yoshinaga Y."/>
            <person name="Zwiers L.-H."/>
            <person name="Turgeon B."/>
            <person name="Goodwin S."/>
            <person name="Spatafora J."/>
            <person name="Crous P."/>
            <person name="Grigoriev I."/>
        </authorList>
    </citation>
    <scope>NUCLEOTIDE SEQUENCE</scope>
    <source>
        <strain evidence="2">CBS 133067</strain>
    </source>
</reference>
<evidence type="ECO:0000256" key="1">
    <source>
        <dbReference type="SAM" id="Phobius"/>
    </source>
</evidence>
<feature type="transmembrane region" description="Helical" evidence="1">
    <location>
        <begin position="53"/>
        <end position="72"/>
    </location>
</feature>
<feature type="transmembrane region" description="Helical" evidence="1">
    <location>
        <begin position="111"/>
        <end position="131"/>
    </location>
</feature>
<evidence type="ECO:0000313" key="2">
    <source>
        <dbReference type="EMBL" id="KAF2102122.1"/>
    </source>
</evidence>
<gene>
    <name evidence="2" type="ORF">NA57DRAFT_73559</name>
</gene>
<dbReference type="EMBL" id="ML978123">
    <property type="protein sequence ID" value="KAF2102122.1"/>
    <property type="molecule type" value="Genomic_DNA"/>
</dbReference>
<keyword evidence="1" id="KW-0472">Membrane</keyword>
<sequence length="406" mass="45894">MPSFTLSQYIGSWAAQKIFLISRYVSTSSHDVYHFLEDSIKSDADIKPRKSTVVWALICFATYLLLGALAIVFPSKSFLIVIASLAAVYFAGIAGKWMYDVIRSRNAEYKRNLANTVFVVLFSFILFTTMYEKRWHQQLTLEVIETRREPMLHPPYPAFALLQDMNATNQANLVSAPRNCFINQYDPEGPHCSDYTAQHLDASIKANGCNCSDNWVPGVQELHDGPNGTLSHRYISFQPQEYIVSPGANNYLTLQAYFTFNTTHPNGSALPEPVLWLMVYDPKFSFDEAYYEGYGLVNMFNANGPMNIDIDLTWYQQRNGSGYYFYDVLLSAVSNLNLLCDVTNTTGEYVGLCHTSLIIQVPRSERTVQIQKMSMEWPDVIAEAGSYFALVQLLGWVFSGQLLAAD</sequence>
<dbReference type="OrthoDB" id="5377194at2759"/>
<accession>A0A9P4IPF4</accession>
<evidence type="ECO:0000313" key="3">
    <source>
        <dbReference type="Proteomes" id="UP000799772"/>
    </source>
</evidence>
<keyword evidence="1" id="KW-1133">Transmembrane helix</keyword>
<comment type="caution">
    <text evidence="2">The sequence shown here is derived from an EMBL/GenBank/DDBJ whole genome shotgun (WGS) entry which is preliminary data.</text>
</comment>
<protein>
    <submittedName>
        <fullName evidence="2">Uncharacterized protein</fullName>
    </submittedName>
</protein>
<keyword evidence="3" id="KW-1185">Reference proteome</keyword>
<name>A0A9P4IPF4_9PEZI</name>
<keyword evidence="1" id="KW-0812">Transmembrane</keyword>
<organism evidence="2 3">
    <name type="scientific">Rhizodiscina lignyota</name>
    <dbReference type="NCBI Taxonomy" id="1504668"/>
    <lineage>
        <taxon>Eukaryota</taxon>
        <taxon>Fungi</taxon>
        <taxon>Dikarya</taxon>
        <taxon>Ascomycota</taxon>
        <taxon>Pezizomycotina</taxon>
        <taxon>Dothideomycetes</taxon>
        <taxon>Pleosporomycetidae</taxon>
        <taxon>Aulographales</taxon>
        <taxon>Rhizodiscinaceae</taxon>
        <taxon>Rhizodiscina</taxon>
    </lineage>
</organism>